<evidence type="ECO:0008006" key="4">
    <source>
        <dbReference type="Google" id="ProtNLM"/>
    </source>
</evidence>
<reference evidence="3" key="2">
    <citation type="journal article" date="2017" name="Nat. Plants">
        <title>The Aegilops tauschii genome reveals multiple impacts of transposons.</title>
        <authorList>
            <person name="Zhao G."/>
            <person name="Zou C."/>
            <person name="Li K."/>
            <person name="Wang K."/>
            <person name="Li T."/>
            <person name="Gao L."/>
            <person name="Zhang X."/>
            <person name="Wang H."/>
            <person name="Yang Z."/>
            <person name="Liu X."/>
            <person name="Jiang W."/>
            <person name="Mao L."/>
            <person name="Kong X."/>
            <person name="Jiao Y."/>
            <person name="Jia J."/>
        </authorList>
    </citation>
    <scope>NUCLEOTIDE SEQUENCE [LARGE SCALE GENOMIC DNA]</scope>
    <source>
        <strain evidence="3">cv. AL8/78</strain>
    </source>
</reference>
<evidence type="ECO:0000256" key="1">
    <source>
        <dbReference type="SAM" id="MobiDB-lite"/>
    </source>
</evidence>
<reference evidence="2" key="5">
    <citation type="journal article" date="2021" name="G3 (Bethesda)">
        <title>Aegilops tauschii genome assembly Aet v5.0 features greater sequence contiguity and improved annotation.</title>
        <authorList>
            <person name="Wang L."/>
            <person name="Zhu T."/>
            <person name="Rodriguez J.C."/>
            <person name="Deal K.R."/>
            <person name="Dubcovsky J."/>
            <person name="McGuire P.E."/>
            <person name="Lux T."/>
            <person name="Spannagl M."/>
            <person name="Mayer K.F.X."/>
            <person name="Baldrich P."/>
            <person name="Meyers B.C."/>
            <person name="Huo N."/>
            <person name="Gu Y.Q."/>
            <person name="Zhou H."/>
            <person name="Devos K.M."/>
            <person name="Bennetzen J.L."/>
            <person name="Unver T."/>
            <person name="Budak H."/>
            <person name="Gulick P.J."/>
            <person name="Galiba G."/>
            <person name="Kalapos B."/>
            <person name="Nelson D.R."/>
            <person name="Li P."/>
            <person name="You F.M."/>
            <person name="Luo M.C."/>
            <person name="Dvorak J."/>
        </authorList>
    </citation>
    <scope>NUCLEOTIDE SEQUENCE [LARGE SCALE GENOMIC DNA]</scope>
    <source>
        <strain evidence="2">cv. AL8/78</strain>
    </source>
</reference>
<reference evidence="2" key="4">
    <citation type="submission" date="2019-03" db="UniProtKB">
        <authorList>
            <consortium name="EnsemblPlants"/>
        </authorList>
    </citation>
    <scope>IDENTIFICATION</scope>
</reference>
<dbReference type="Gramene" id="AET6Gv20793000.1">
    <property type="protein sequence ID" value="AET6Gv20793000.1"/>
    <property type="gene ID" value="AET6Gv20793000"/>
</dbReference>
<keyword evidence="3" id="KW-1185">Reference proteome</keyword>
<dbReference type="FunFam" id="1.20.1280.50:FF:000023">
    <property type="entry name" value="F-box/LRR-repeat protein 4"/>
    <property type="match status" value="1"/>
</dbReference>
<evidence type="ECO:0000313" key="3">
    <source>
        <dbReference type="Proteomes" id="UP000015105"/>
    </source>
</evidence>
<organism evidence="2 3">
    <name type="scientific">Aegilops tauschii subsp. strangulata</name>
    <name type="common">Goatgrass</name>
    <dbReference type="NCBI Taxonomy" id="200361"/>
    <lineage>
        <taxon>Eukaryota</taxon>
        <taxon>Viridiplantae</taxon>
        <taxon>Streptophyta</taxon>
        <taxon>Embryophyta</taxon>
        <taxon>Tracheophyta</taxon>
        <taxon>Spermatophyta</taxon>
        <taxon>Magnoliopsida</taxon>
        <taxon>Liliopsida</taxon>
        <taxon>Poales</taxon>
        <taxon>Poaceae</taxon>
        <taxon>BOP clade</taxon>
        <taxon>Pooideae</taxon>
        <taxon>Triticodae</taxon>
        <taxon>Triticeae</taxon>
        <taxon>Triticinae</taxon>
        <taxon>Aegilops</taxon>
    </lineage>
</organism>
<name>A0A453PNK1_AEGTS</name>
<dbReference type="Proteomes" id="UP000015105">
    <property type="component" value="Chromosome 6D"/>
</dbReference>
<reference evidence="3" key="1">
    <citation type="journal article" date="2014" name="Science">
        <title>Ancient hybridizations among the ancestral genomes of bread wheat.</title>
        <authorList>
            <consortium name="International Wheat Genome Sequencing Consortium,"/>
            <person name="Marcussen T."/>
            <person name="Sandve S.R."/>
            <person name="Heier L."/>
            <person name="Spannagl M."/>
            <person name="Pfeifer M."/>
            <person name="Jakobsen K.S."/>
            <person name="Wulff B.B."/>
            <person name="Steuernagel B."/>
            <person name="Mayer K.F."/>
            <person name="Olsen O.A."/>
        </authorList>
    </citation>
    <scope>NUCLEOTIDE SEQUENCE [LARGE SCALE GENOMIC DNA]</scope>
    <source>
        <strain evidence="3">cv. AL8/78</strain>
    </source>
</reference>
<evidence type="ECO:0000313" key="2">
    <source>
        <dbReference type="EnsemblPlants" id="AET6Gv20793000.1"/>
    </source>
</evidence>
<dbReference type="Gene3D" id="1.20.1280.50">
    <property type="match status" value="1"/>
</dbReference>
<protein>
    <recommendedName>
        <fullName evidence="4">F-box domain-containing protein</fullName>
    </recommendedName>
</protein>
<accession>A0A453PNK1</accession>
<sequence length="99" mass="10466">LPTHSNPCSRPFPPSTSLPAGAPLPGSSAPPSTKPGLETAQVVQLRYSMEGLPEPLLGEIVKRITKTSDLNSLSLVSKQLCTVEAEHRDAIRVGRGLDP</sequence>
<proteinExistence type="predicted"/>
<dbReference type="EnsemblPlants" id="AET6Gv20793000.1">
    <property type="protein sequence ID" value="AET6Gv20793000.1"/>
    <property type="gene ID" value="AET6Gv20793000"/>
</dbReference>
<reference evidence="2" key="3">
    <citation type="journal article" date="2017" name="Nature">
        <title>Genome sequence of the progenitor of the wheat D genome Aegilops tauschii.</title>
        <authorList>
            <person name="Luo M.C."/>
            <person name="Gu Y.Q."/>
            <person name="Puiu D."/>
            <person name="Wang H."/>
            <person name="Twardziok S.O."/>
            <person name="Deal K.R."/>
            <person name="Huo N."/>
            <person name="Zhu T."/>
            <person name="Wang L."/>
            <person name="Wang Y."/>
            <person name="McGuire P.E."/>
            <person name="Liu S."/>
            <person name="Long H."/>
            <person name="Ramasamy R.K."/>
            <person name="Rodriguez J.C."/>
            <person name="Van S.L."/>
            <person name="Yuan L."/>
            <person name="Wang Z."/>
            <person name="Xia Z."/>
            <person name="Xiao L."/>
            <person name="Anderson O.D."/>
            <person name="Ouyang S."/>
            <person name="Liang Y."/>
            <person name="Zimin A.V."/>
            <person name="Pertea G."/>
            <person name="Qi P."/>
            <person name="Bennetzen J.L."/>
            <person name="Dai X."/>
            <person name="Dawson M.W."/>
            <person name="Muller H.G."/>
            <person name="Kugler K."/>
            <person name="Rivarola-Duarte L."/>
            <person name="Spannagl M."/>
            <person name="Mayer K.F.X."/>
            <person name="Lu F.H."/>
            <person name="Bevan M.W."/>
            <person name="Leroy P."/>
            <person name="Li P."/>
            <person name="You F.M."/>
            <person name="Sun Q."/>
            <person name="Liu Z."/>
            <person name="Lyons E."/>
            <person name="Wicker T."/>
            <person name="Salzberg S.L."/>
            <person name="Devos K.M."/>
            <person name="Dvorak J."/>
        </authorList>
    </citation>
    <scope>NUCLEOTIDE SEQUENCE [LARGE SCALE GENOMIC DNA]</scope>
    <source>
        <strain evidence="2">cv. AL8/78</strain>
    </source>
</reference>
<dbReference type="AlphaFoldDB" id="A0A453PNK1"/>
<feature type="compositionally biased region" description="Low complexity" evidence="1">
    <location>
        <begin position="17"/>
        <end position="31"/>
    </location>
</feature>
<feature type="region of interest" description="Disordered" evidence="1">
    <location>
        <begin position="1"/>
        <end position="37"/>
    </location>
</feature>